<gene>
    <name evidence="2" type="ORF">QE367_001625</name>
</gene>
<keyword evidence="3" id="KW-1185">Reference proteome</keyword>
<dbReference type="Proteomes" id="UP001260188">
    <property type="component" value="Unassembled WGS sequence"/>
</dbReference>
<name>A0ABU1I0K2_9MICO</name>
<protein>
    <submittedName>
        <fullName evidence="2">Uncharacterized protein</fullName>
    </submittedName>
</protein>
<comment type="caution">
    <text evidence="2">The sequence shown here is derived from an EMBL/GenBank/DDBJ whole genome shotgun (WGS) entry which is preliminary data.</text>
</comment>
<reference evidence="2 3" key="1">
    <citation type="submission" date="2023-08" db="EMBL/GenBank/DDBJ databases">
        <title>Functional and genomic diversity of the sorghum phyllosphere microbiome.</title>
        <authorList>
            <person name="Shade A."/>
        </authorList>
    </citation>
    <scope>NUCLEOTIDE SEQUENCE [LARGE SCALE GENOMIC DNA]</scope>
    <source>
        <strain evidence="2 3">SORGH_AS_0919</strain>
    </source>
</reference>
<accession>A0ABU1I0K2</accession>
<dbReference type="EMBL" id="JAVIZA010000001">
    <property type="protein sequence ID" value="MDR6167421.1"/>
    <property type="molecule type" value="Genomic_DNA"/>
</dbReference>
<evidence type="ECO:0000256" key="1">
    <source>
        <dbReference type="SAM" id="MobiDB-lite"/>
    </source>
</evidence>
<evidence type="ECO:0000313" key="2">
    <source>
        <dbReference type="EMBL" id="MDR6167421.1"/>
    </source>
</evidence>
<sequence>MYAATNALPASPAAVIGSGAQPRAALRRDRAGDAVFRAPFWASRRTRAARQSAPEGAIRPSRIEVRGAAVRVVWGWQGWRDRTWQRGHVGFVCSSRTIDDQTGPAQLILVVDKLRDEGAVAAVLSCDAFTPETFAALTRHLRNFEAIGDAERSSADPLARLRPHLNPRPSSSTSQFDSLR</sequence>
<dbReference type="RefSeq" id="WP_309665941.1">
    <property type="nucleotide sequence ID" value="NZ_JAVIZA010000001.1"/>
</dbReference>
<proteinExistence type="predicted"/>
<feature type="compositionally biased region" description="Polar residues" evidence="1">
    <location>
        <begin position="168"/>
        <end position="180"/>
    </location>
</feature>
<feature type="region of interest" description="Disordered" evidence="1">
    <location>
        <begin position="157"/>
        <end position="180"/>
    </location>
</feature>
<organism evidence="2 3">
    <name type="scientific">Microbacterium paludicola</name>
    <dbReference type="NCBI Taxonomy" id="300019"/>
    <lineage>
        <taxon>Bacteria</taxon>
        <taxon>Bacillati</taxon>
        <taxon>Actinomycetota</taxon>
        <taxon>Actinomycetes</taxon>
        <taxon>Micrococcales</taxon>
        <taxon>Microbacteriaceae</taxon>
        <taxon>Microbacterium</taxon>
    </lineage>
</organism>
<evidence type="ECO:0000313" key="3">
    <source>
        <dbReference type="Proteomes" id="UP001260188"/>
    </source>
</evidence>